<dbReference type="Proteomes" id="UP001303046">
    <property type="component" value="Unassembled WGS sequence"/>
</dbReference>
<sequence length="435" mass="48947">MDVASIRNSTVTSPHTSGGSSPPYTAADTINVQLRKVELFIFDGDFATYYDFWAKFKSAVHDNPSLSTTAEFIHLSSSLEGSAALVVQEYDITNPSNYHLAIEALRRLHDQGYIEPDSSLYPAAQPPRGYVNITIAQEAHSQQIPTRDSIRSEQDGTSVFIPDIWKKEYQCDTPFDQEDHQRWDELVQQLKHPLPPIPRFIASTNRNTTYELAVFGNASQRLSACSAYLICRSPSTTSSQLIMAKSLLATAKLQMTMPRLELLASLISKLVAEIEAVLNSRPLSSINDTSSSPHVLRPIDFVSPQVELQLPPPNGSSLYFPSNGLSEWYKETLAVLNIFWDIWYRDYLSVISARHQHRIHKAIITTIHRSKTNIPRSATVRIANGHELQRSINQLHPLEISAKEDPRPKKSCQQQQPTRIQPPRAVKRVLGTKRV</sequence>
<reference evidence="2 3" key="1">
    <citation type="submission" date="2023-08" db="EMBL/GenBank/DDBJ databases">
        <title>A Necator americanus chromosomal reference genome.</title>
        <authorList>
            <person name="Ilik V."/>
            <person name="Petrzelkova K.J."/>
            <person name="Pardy F."/>
            <person name="Fuh T."/>
            <person name="Niatou-Singa F.S."/>
            <person name="Gouil Q."/>
            <person name="Baker L."/>
            <person name="Ritchie M.E."/>
            <person name="Jex A.R."/>
            <person name="Gazzola D."/>
            <person name="Li H."/>
            <person name="Toshio Fujiwara R."/>
            <person name="Zhan B."/>
            <person name="Aroian R.V."/>
            <person name="Pafco B."/>
            <person name="Schwarz E.M."/>
        </authorList>
    </citation>
    <scope>NUCLEOTIDE SEQUENCE [LARGE SCALE GENOMIC DNA]</scope>
    <source>
        <strain evidence="2 3">Aroian</strain>
        <tissue evidence="2">Whole animal</tissue>
    </source>
</reference>
<proteinExistence type="predicted"/>
<dbReference type="Pfam" id="PF05380">
    <property type="entry name" value="Peptidase_A17"/>
    <property type="match status" value="1"/>
</dbReference>
<keyword evidence="3" id="KW-1185">Reference proteome</keyword>
<name>A0ABR1EQI6_NECAM</name>
<protein>
    <recommendedName>
        <fullName evidence="4">DUF5641 domain-containing protein</fullName>
    </recommendedName>
</protein>
<dbReference type="Pfam" id="PF03564">
    <property type="entry name" value="DUF1759"/>
    <property type="match status" value="1"/>
</dbReference>
<dbReference type="InterPro" id="IPR008042">
    <property type="entry name" value="Retrotrans_Pao"/>
</dbReference>
<feature type="region of interest" description="Disordered" evidence="1">
    <location>
        <begin position="1"/>
        <end position="25"/>
    </location>
</feature>
<evidence type="ECO:0000313" key="3">
    <source>
        <dbReference type="Proteomes" id="UP001303046"/>
    </source>
</evidence>
<dbReference type="EMBL" id="JAVFWL010000006">
    <property type="protein sequence ID" value="KAK6764916.1"/>
    <property type="molecule type" value="Genomic_DNA"/>
</dbReference>
<organism evidence="2 3">
    <name type="scientific">Necator americanus</name>
    <name type="common">Human hookworm</name>
    <dbReference type="NCBI Taxonomy" id="51031"/>
    <lineage>
        <taxon>Eukaryota</taxon>
        <taxon>Metazoa</taxon>
        <taxon>Ecdysozoa</taxon>
        <taxon>Nematoda</taxon>
        <taxon>Chromadorea</taxon>
        <taxon>Rhabditida</taxon>
        <taxon>Rhabditina</taxon>
        <taxon>Rhabditomorpha</taxon>
        <taxon>Strongyloidea</taxon>
        <taxon>Ancylostomatidae</taxon>
        <taxon>Bunostominae</taxon>
        <taxon>Necator</taxon>
    </lineage>
</organism>
<gene>
    <name evidence="2" type="primary">Necator_chrX.g25183</name>
    <name evidence="2" type="ORF">RB195_025017</name>
</gene>
<feature type="region of interest" description="Disordered" evidence="1">
    <location>
        <begin position="401"/>
        <end position="435"/>
    </location>
</feature>
<dbReference type="PANTHER" id="PTHR47331">
    <property type="entry name" value="PHD-TYPE DOMAIN-CONTAINING PROTEIN"/>
    <property type="match status" value="1"/>
</dbReference>
<dbReference type="InterPro" id="IPR005312">
    <property type="entry name" value="DUF1759"/>
</dbReference>
<evidence type="ECO:0000313" key="2">
    <source>
        <dbReference type="EMBL" id="KAK6764916.1"/>
    </source>
</evidence>
<feature type="compositionally biased region" description="Basic residues" evidence="1">
    <location>
        <begin position="425"/>
        <end position="435"/>
    </location>
</feature>
<comment type="caution">
    <text evidence="2">The sequence shown here is derived from an EMBL/GenBank/DDBJ whole genome shotgun (WGS) entry which is preliminary data.</text>
</comment>
<feature type="compositionally biased region" description="Low complexity" evidence="1">
    <location>
        <begin position="413"/>
        <end position="424"/>
    </location>
</feature>
<evidence type="ECO:0008006" key="4">
    <source>
        <dbReference type="Google" id="ProtNLM"/>
    </source>
</evidence>
<evidence type="ECO:0000256" key="1">
    <source>
        <dbReference type="SAM" id="MobiDB-lite"/>
    </source>
</evidence>
<feature type="compositionally biased region" description="Low complexity" evidence="1">
    <location>
        <begin position="9"/>
        <end position="23"/>
    </location>
</feature>
<accession>A0ABR1EQI6</accession>
<dbReference type="PANTHER" id="PTHR47331:SF8">
    <property type="match status" value="1"/>
</dbReference>